<comment type="caution">
    <text evidence="2">The sequence shown here is derived from an EMBL/GenBank/DDBJ whole genome shotgun (WGS) entry which is preliminary data.</text>
</comment>
<dbReference type="AlphaFoldDB" id="A0A8S9HXP6"/>
<organism evidence="2">
    <name type="scientific">Brassica cretica</name>
    <name type="common">Mustard</name>
    <dbReference type="NCBI Taxonomy" id="69181"/>
    <lineage>
        <taxon>Eukaryota</taxon>
        <taxon>Viridiplantae</taxon>
        <taxon>Streptophyta</taxon>
        <taxon>Embryophyta</taxon>
        <taxon>Tracheophyta</taxon>
        <taxon>Spermatophyta</taxon>
        <taxon>Magnoliopsida</taxon>
        <taxon>eudicotyledons</taxon>
        <taxon>Gunneridae</taxon>
        <taxon>Pentapetalae</taxon>
        <taxon>rosids</taxon>
        <taxon>malvids</taxon>
        <taxon>Brassicales</taxon>
        <taxon>Brassicaceae</taxon>
        <taxon>Brassiceae</taxon>
        <taxon>Brassica</taxon>
    </lineage>
</organism>
<dbReference type="EMBL" id="QGKY02001250">
    <property type="protein sequence ID" value="KAF2562753.1"/>
    <property type="molecule type" value="Genomic_DNA"/>
</dbReference>
<gene>
    <name evidence="2" type="ORF">F2Q70_00017181</name>
</gene>
<reference evidence="2" key="1">
    <citation type="submission" date="2019-12" db="EMBL/GenBank/DDBJ databases">
        <title>Genome sequencing and annotation of Brassica cretica.</title>
        <authorList>
            <person name="Studholme D.J."/>
            <person name="Sarris P.F."/>
        </authorList>
    </citation>
    <scope>NUCLEOTIDE SEQUENCE</scope>
    <source>
        <strain evidence="2">PFS-102/07</strain>
        <tissue evidence="2">Leaf</tissue>
    </source>
</reference>
<evidence type="ECO:0000256" key="1">
    <source>
        <dbReference type="SAM" id="MobiDB-lite"/>
    </source>
</evidence>
<feature type="region of interest" description="Disordered" evidence="1">
    <location>
        <begin position="1"/>
        <end position="36"/>
    </location>
</feature>
<sequence length="67" mass="6786">MTGGDGKTSYARNSTVQGQASSDTETLCLGPSSSSTSTLFIGGGNSCTQLEHPTVVVVIPLLVDPTI</sequence>
<accession>A0A8S9HXP6</accession>
<name>A0A8S9HXP6_BRACR</name>
<protein>
    <submittedName>
        <fullName evidence="2">Uncharacterized protein</fullName>
    </submittedName>
</protein>
<evidence type="ECO:0000313" key="2">
    <source>
        <dbReference type="EMBL" id="KAF2562753.1"/>
    </source>
</evidence>
<proteinExistence type="predicted"/>
<feature type="compositionally biased region" description="Polar residues" evidence="1">
    <location>
        <begin position="10"/>
        <end position="36"/>
    </location>
</feature>